<reference evidence="1 2" key="1">
    <citation type="submission" date="2024-04" db="EMBL/GenBank/DDBJ databases">
        <authorList>
            <person name="Waldvogel A.-M."/>
            <person name="Schoenle A."/>
        </authorList>
    </citation>
    <scope>NUCLEOTIDE SEQUENCE [LARGE SCALE GENOMIC DNA]</scope>
</reference>
<evidence type="ECO:0000313" key="2">
    <source>
        <dbReference type="Proteomes" id="UP001497482"/>
    </source>
</evidence>
<dbReference type="EMBL" id="OZ035843">
    <property type="protein sequence ID" value="CAL1596135.1"/>
    <property type="molecule type" value="Genomic_DNA"/>
</dbReference>
<sequence>MGRVRGGGVGEKKKKRAVKKRVEEMIGEDYSEFTAEEYDETEEGDTFSYKGVLPIVVSRDENNVELFDEEWRLQMKRSGPSSFLLFPPSP</sequence>
<name>A0AAV2L1F4_KNICA</name>
<dbReference type="Proteomes" id="UP001497482">
    <property type="component" value="Chromosome 21"/>
</dbReference>
<gene>
    <name evidence="1" type="ORF">KC01_LOCUS24840</name>
</gene>
<protein>
    <submittedName>
        <fullName evidence="1">Uncharacterized protein</fullName>
    </submittedName>
</protein>
<accession>A0AAV2L1F4</accession>
<keyword evidence="2" id="KW-1185">Reference proteome</keyword>
<dbReference type="AlphaFoldDB" id="A0AAV2L1F4"/>
<evidence type="ECO:0000313" key="1">
    <source>
        <dbReference type="EMBL" id="CAL1596135.1"/>
    </source>
</evidence>
<organism evidence="1 2">
    <name type="scientific">Knipowitschia caucasica</name>
    <name type="common">Caucasian dwarf goby</name>
    <name type="synonym">Pomatoschistus caucasicus</name>
    <dbReference type="NCBI Taxonomy" id="637954"/>
    <lineage>
        <taxon>Eukaryota</taxon>
        <taxon>Metazoa</taxon>
        <taxon>Chordata</taxon>
        <taxon>Craniata</taxon>
        <taxon>Vertebrata</taxon>
        <taxon>Euteleostomi</taxon>
        <taxon>Actinopterygii</taxon>
        <taxon>Neopterygii</taxon>
        <taxon>Teleostei</taxon>
        <taxon>Neoteleostei</taxon>
        <taxon>Acanthomorphata</taxon>
        <taxon>Gobiaria</taxon>
        <taxon>Gobiiformes</taxon>
        <taxon>Gobioidei</taxon>
        <taxon>Gobiidae</taxon>
        <taxon>Gobiinae</taxon>
        <taxon>Knipowitschia</taxon>
    </lineage>
</organism>
<proteinExistence type="predicted"/>